<gene>
    <name evidence="1" type="ORF">NRB56_01880</name>
</gene>
<sequence>MAAKGANDIADDDLEPLADETARQAQRVVAAYATDADECRMLLSMLGIAPSGRND</sequence>
<organism evidence="1 2">
    <name type="scientific">Nocardia aurantia</name>
    <dbReference type="NCBI Taxonomy" id="2585199"/>
    <lineage>
        <taxon>Bacteria</taxon>
        <taxon>Bacillati</taxon>
        <taxon>Actinomycetota</taxon>
        <taxon>Actinomycetes</taxon>
        <taxon>Mycobacteriales</taxon>
        <taxon>Nocardiaceae</taxon>
        <taxon>Nocardia</taxon>
    </lineage>
</organism>
<comment type="caution">
    <text evidence="1">The sequence shown here is derived from an EMBL/GenBank/DDBJ whole genome shotgun (WGS) entry which is preliminary data.</text>
</comment>
<accession>A0A7K0DFR0</accession>
<proteinExistence type="predicted"/>
<dbReference type="EMBL" id="WEGI01000001">
    <property type="protein sequence ID" value="MQY24640.1"/>
    <property type="molecule type" value="Genomic_DNA"/>
</dbReference>
<dbReference type="AlphaFoldDB" id="A0A7K0DFR0"/>
<dbReference type="Proteomes" id="UP000431401">
    <property type="component" value="Unassembled WGS sequence"/>
</dbReference>
<evidence type="ECO:0000313" key="2">
    <source>
        <dbReference type="Proteomes" id="UP000431401"/>
    </source>
</evidence>
<name>A0A7K0DFR0_9NOCA</name>
<reference evidence="1 2" key="1">
    <citation type="submission" date="2019-10" db="EMBL/GenBank/DDBJ databases">
        <title>Nocardia macrotermitis sp. nov. and Nocardia aurantia sp. nov., isolated from the gut of fungus growing-termite Macrotermes natalensis.</title>
        <authorList>
            <person name="Benndorf R."/>
            <person name="Schwitalla J."/>
            <person name="Martin K."/>
            <person name="De Beer W."/>
            <person name="Kaster A.-K."/>
            <person name="Vollmers J."/>
            <person name="Poulsen M."/>
            <person name="Beemelmanns C."/>
        </authorList>
    </citation>
    <scope>NUCLEOTIDE SEQUENCE [LARGE SCALE GENOMIC DNA]</scope>
    <source>
        <strain evidence="1 2">RB56</strain>
    </source>
</reference>
<evidence type="ECO:0000313" key="1">
    <source>
        <dbReference type="EMBL" id="MQY24640.1"/>
    </source>
</evidence>
<keyword evidence="2" id="KW-1185">Reference proteome</keyword>
<protein>
    <submittedName>
        <fullName evidence="1">Uncharacterized protein</fullName>
    </submittedName>
</protein>
<dbReference type="RefSeq" id="WP_194290685.1">
    <property type="nucleotide sequence ID" value="NZ_WEGI01000001.1"/>
</dbReference>